<evidence type="ECO:0000313" key="3">
    <source>
        <dbReference type="Proteomes" id="UP001355207"/>
    </source>
</evidence>
<reference evidence="2 3" key="1">
    <citation type="submission" date="2024-01" db="EMBL/GenBank/DDBJ databases">
        <title>Comparative genomics of Cryptococcus and Kwoniella reveals pathogenesis evolution and contrasting modes of karyotype evolution via chromosome fusion or intercentromeric recombination.</title>
        <authorList>
            <person name="Coelho M.A."/>
            <person name="David-Palma M."/>
            <person name="Shea T."/>
            <person name="Bowers K."/>
            <person name="McGinley-Smith S."/>
            <person name="Mohammad A.W."/>
            <person name="Gnirke A."/>
            <person name="Yurkov A.M."/>
            <person name="Nowrousian M."/>
            <person name="Sun S."/>
            <person name="Cuomo C.A."/>
            <person name="Heitman J."/>
        </authorList>
    </citation>
    <scope>NUCLEOTIDE SEQUENCE [LARGE SCALE GENOMIC DNA]</scope>
    <source>
        <strain evidence="2 3">CBS 6074</strain>
    </source>
</reference>
<feature type="compositionally biased region" description="Basic and acidic residues" evidence="1">
    <location>
        <begin position="32"/>
        <end position="44"/>
    </location>
</feature>
<keyword evidence="3" id="KW-1185">Reference proteome</keyword>
<name>A0AAX4K6W9_9TREE</name>
<dbReference type="AlphaFoldDB" id="A0AAX4K6W9"/>
<dbReference type="PANTHER" id="PTHR42100">
    <property type="entry name" value="OXIDOREDUCTASE 178 KDA SUBUNIT, PUTATIVE (AFU_ORTHOLOGUE AFUA_8G04320)-RELATED"/>
    <property type="match status" value="1"/>
</dbReference>
<dbReference type="Proteomes" id="UP001355207">
    <property type="component" value="Chromosome 10"/>
</dbReference>
<dbReference type="InterPro" id="IPR034444">
    <property type="entry name" value="Nuo17.8"/>
</dbReference>
<organism evidence="2 3">
    <name type="scientific">Kwoniella dendrophila CBS 6074</name>
    <dbReference type="NCBI Taxonomy" id="1295534"/>
    <lineage>
        <taxon>Eukaryota</taxon>
        <taxon>Fungi</taxon>
        <taxon>Dikarya</taxon>
        <taxon>Basidiomycota</taxon>
        <taxon>Agaricomycotina</taxon>
        <taxon>Tremellomycetes</taxon>
        <taxon>Tremellales</taxon>
        <taxon>Cryptococcaceae</taxon>
        <taxon>Kwoniella</taxon>
    </lineage>
</organism>
<sequence length="183" mass="20897">MSVRSTMLKPTSSILRQQMMIRGISTSQPKRASHDDSHHQHGEGSDDAYTTESFFTPFWRNTIILTAVTVLVYPYLPSTSNLNQITTSPSLNPDFFQKSTTNKELPYITRLLTKITPESKIWTERNDKHLQLSKDAAETKLLFQEAERPKVLRMRYPSSFEQASPHNIAVGSQTDLKDLKVQL</sequence>
<gene>
    <name evidence="2" type="ORF">L201_007514</name>
</gene>
<evidence type="ECO:0000256" key="1">
    <source>
        <dbReference type="SAM" id="MobiDB-lite"/>
    </source>
</evidence>
<dbReference type="PANTHER" id="PTHR42100:SF1">
    <property type="entry name" value="OXIDOREDUCTASE 178 KDA SUBUNIT, PUTATIVE (AFU_ORTHOLOGUE AFUA_8G04320)-RELATED"/>
    <property type="match status" value="1"/>
</dbReference>
<accession>A0AAX4K6W9</accession>
<protein>
    <submittedName>
        <fullName evidence="2">Uncharacterized protein</fullName>
    </submittedName>
</protein>
<dbReference type="EMBL" id="CP144107">
    <property type="protein sequence ID" value="WWC92555.1"/>
    <property type="molecule type" value="Genomic_DNA"/>
</dbReference>
<dbReference type="RefSeq" id="XP_066079317.1">
    <property type="nucleotide sequence ID" value="XM_066223220.1"/>
</dbReference>
<dbReference type="GeneID" id="91098182"/>
<feature type="region of interest" description="Disordered" evidence="1">
    <location>
        <begin position="25"/>
        <end position="47"/>
    </location>
</feature>
<proteinExistence type="predicted"/>
<dbReference type="GO" id="GO:0005739">
    <property type="term" value="C:mitochondrion"/>
    <property type="evidence" value="ECO:0007669"/>
    <property type="project" value="InterPro"/>
</dbReference>
<evidence type="ECO:0000313" key="2">
    <source>
        <dbReference type="EMBL" id="WWC92555.1"/>
    </source>
</evidence>